<dbReference type="EMBL" id="LT962688">
    <property type="protein sequence ID" value="SOR27649.1"/>
    <property type="molecule type" value="Genomic_DNA"/>
</dbReference>
<reference evidence="2" key="1">
    <citation type="submission" date="2017-10" db="EMBL/GenBank/DDBJ databases">
        <authorList>
            <person name="Regsiter A."/>
            <person name="William W."/>
        </authorList>
    </citation>
    <scope>NUCLEOTIDE SEQUENCE [LARGE SCALE GENOMIC DNA]</scope>
</reference>
<dbReference type="Proteomes" id="UP000233769">
    <property type="component" value="Chromosome tk0001"/>
</dbReference>
<proteinExistence type="predicted"/>
<gene>
    <name evidence="1" type="ORF">TK0001_1047</name>
</gene>
<organism evidence="1 2">
    <name type="scientific">Methylorubrum extorquens</name>
    <name type="common">Methylobacterium dichloromethanicum</name>
    <name type="synonym">Methylobacterium extorquens</name>
    <dbReference type="NCBI Taxonomy" id="408"/>
    <lineage>
        <taxon>Bacteria</taxon>
        <taxon>Pseudomonadati</taxon>
        <taxon>Pseudomonadota</taxon>
        <taxon>Alphaproteobacteria</taxon>
        <taxon>Hyphomicrobiales</taxon>
        <taxon>Methylobacteriaceae</taxon>
        <taxon>Methylorubrum</taxon>
    </lineage>
</organism>
<accession>A0A2N9AJZ1</accession>
<name>A0A2N9AJZ1_METEX</name>
<evidence type="ECO:0000313" key="2">
    <source>
        <dbReference type="Proteomes" id="UP000233769"/>
    </source>
</evidence>
<evidence type="ECO:0000313" key="1">
    <source>
        <dbReference type="EMBL" id="SOR27649.1"/>
    </source>
</evidence>
<sequence length="168" mass="19028">MTYFITELDKLSHAEIDDLKHASDFTLEAEICRLSQHRVTSIEAAEQDGRFVVHVTRDGRPDRRWLFQDVTFAEGAAVTLWNLKQINPTAKMWLSCEDGRAEIVGPDPLRGAIKARAAMNNDGARFSAWAAVAMYIDECDTHGRKVDFDAGLDHVFWQIARYFEPLSA</sequence>
<dbReference type="AlphaFoldDB" id="A0A2N9AJZ1"/>
<protein>
    <submittedName>
        <fullName evidence="1">Uncharacterized protein</fullName>
    </submittedName>
</protein>